<feature type="transmembrane region" description="Helical" evidence="12">
    <location>
        <begin position="388"/>
        <end position="412"/>
    </location>
</feature>
<dbReference type="InterPro" id="IPR000210">
    <property type="entry name" value="BTB/POZ_dom"/>
</dbReference>
<dbReference type="KEGG" id="cvn:111137793"/>
<evidence type="ECO:0000256" key="2">
    <source>
        <dbReference type="ARBA" id="ARBA00022448"/>
    </source>
</evidence>
<evidence type="ECO:0000313" key="14">
    <source>
        <dbReference type="Proteomes" id="UP000694844"/>
    </source>
</evidence>
<evidence type="ECO:0000256" key="5">
    <source>
        <dbReference type="ARBA" id="ARBA00022826"/>
    </source>
</evidence>
<sequence length="450" mass="52559">MLTLENMKEFITLDVGGAIFKTKRQNLLSYPETRLGRIAQQTYDQEVYLMDRNHAFFPYILDFYRLGELHLPHNVCAAAIVKELEFWEIHQSHISECCLKIITEYEESRKKQDELRKRLDDVEVDYTPKEIRENKAKKILRFLWLFFDRPDSSRYAFVYSILFMLVTVLSVALFCMETHPLFREQVQTEEEILGLMNFTDLFDDVNLDNPKEMVFVTTTVKPVLYYLQVTCLGFFTTDLILHFGTCPVKKMFFRSPLNCLDAFLILSMWTSTIMEFVEIWTAGKMAGTIYITFKLCSVFRPFRLLRLIRQHNGLNMLFLAIGNSKWEIGLLMMAFMFFSTFFAGFVYYAEYKEPTTFPSVFTGIWWSVITMTTVGYGDEYPKTLLGRIVGTLCALSGVLIIAMPIAIIASTFSDFNDKNKVRLKRISLRSPKKEESKKISVYSTNFTKIY</sequence>
<keyword evidence="3" id="KW-0633">Potassium transport</keyword>
<keyword evidence="7" id="KW-0630">Potassium</keyword>
<dbReference type="GO" id="GO:0005249">
    <property type="term" value="F:voltage-gated potassium channel activity"/>
    <property type="evidence" value="ECO:0007669"/>
    <property type="project" value="InterPro"/>
</dbReference>
<feature type="transmembrane region" description="Helical" evidence="12">
    <location>
        <begin position="355"/>
        <end position="376"/>
    </location>
</feature>
<dbReference type="Gene3D" id="3.30.710.10">
    <property type="entry name" value="Potassium Channel Kv1.1, Chain A"/>
    <property type="match status" value="1"/>
</dbReference>
<dbReference type="SMART" id="SM00225">
    <property type="entry name" value="BTB"/>
    <property type="match status" value="1"/>
</dbReference>
<dbReference type="GO" id="GO:0051260">
    <property type="term" value="P:protein homooligomerization"/>
    <property type="evidence" value="ECO:0007669"/>
    <property type="project" value="InterPro"/>
</dbReference>
<dbReference type="FunFam" id="1.10.287.70:FF:000028">
    <property type="entry name" value="potassium voltage-gated channel subfamily D member 3"/>
    <property type="match status" value="1"/>
</dbReference>
<keyword evidence="5" id="KW-0631">Potassium channel</keyword>
<dbReference type="Pfam" id="PF00520">
    <property type="entry name" value="Ion_trans"/>
    <property type="match status" value="1"/>
</dbReference>
<evidence type="ECO:0000256" key="1">
    <source>
        <dbReference type="ARBA" id="ARBA00004141"/>
    </source>
</evidence>
<protein>
    <submittedName>
        <fullName evidence="15">Potassium voltage-gated channel subfamily C member 3-like</fullName>
    </submittedName>
</protein>
<evidence type="ECO:0000256" key="4">
    <source>
        <dbReference type="ARBA" id="ARBA00022692"/>
    </source>
</evidence>
<feature type="transmembrane region" description="Helical" evidence="12">
    <location>
        <begin position="223"/>
        <end position="241"/>
    </location>
</feature>
<feature type="domain" description="BTB" evidence="13">
    <location>
        <begin position="9"/>
        <end position="105"/>
    </location>
</feature>
<dbReference type="PRINTS" id="PR00169">
    <property type="entry name" value="KCHANNEL"/>
</dbReference>
<dbReference type="GO" id="GO:0001508">
    <property type="term" value="P:action potential"/>
    <property type="evidence" value="ECO:0007669"/>
    <property type="project" value="TreeGrafter"/>
</dbReference>
<evidence type="ECO:0000313" key="15">
    <source>
        <dbReference type="RefSeq" id="XP_022345152.1"/>
    </source>
</evidence>
<dbReference type="InterPro" id="IPR003131">
    <property type="entry name" value="T1-type_BTB"/>
</dbReference>
<reference evidence="15" key="1">
    <citation type="submission" date="2025-08" db="UniProtKB">
        <authorList>
            <consortium name="RefSeq"/>
        </authorList>
    </citation>
    <scope>IDENTIFICATION</scope>
    <source>
        <tissue evidence="15">Whole sample</tissue>
    </source>
</reference>
<evidence type="ECO:0000256" key="3">
    <source>
        <dbReference type="ARBA" id="ARBA00022538"/>
    </source>
</evidence>
<gene>
    <name evidence="15" type="primary">LOC111137793</name>
</gene>
<evidence type="ECO:0000256" key="9">
    <source>
        <dbReference type="ARBA" id="ARBA00023065"/>
    </source>
</evidence>
<feature type="transmembrane region" description="Helical" evidence="12">
    <location>
        <begin position="155"/>
        <end position="174"/>
    </location>
</feature>
<dbReference type="GeneID" id="111137793"/>
<dbReference type="Proteomes" id="UP000694844">
    <property type="component" value="Chromosome 5"/>
</dbReference>
<keyword evidence="9" id="KW-0406">Ion transport</keyword>
<dbReference type="AlphaFoldDB" id="A0A8B8EYZ1"/>
<dbReference type="SUPFAM" id="SSF81324">
    <property type="entry name" value="Voltage-gated potassium channels"/>
    <property type="match status" value="1"/>
</dbReference>
<keyword evidence="4 12" id="KW-0812">Transmembrane</keyword>
<evidence type="ECO:0000256" key="8">
    <source>
        <dbReference type="ARBA" id="ARBA00022989"/>
    </source>
</evidence>
<keyword evidence="6" id="KW-0851">Voltage-gated channel</keyword>
<keyword evidence="14" id="KW-1185">Reference proteome</keyword>
<dbReference type="InterPro" id="IPR027359">
    <property type="entry name" value="Volt_channel_dom_sf"/>
</dbReference>
<dbReference type="GO" id="GO:0008076">
    <property type="term" value="C:voltage-gated potassium channel complex"/>
    <property type="evidence" value="ECO:0007669"/>
    <property type="project" value="InterPro"/>
</dbReference>
<dbReference type="PRINTS" id="PR01498">
    <property type="entry name" value="SHAWCHANNEL"/>
</dbReference>
<dbReference type="Pfam" id="PF02214">
    <property type="entry name" value="BTB_2"/>
    <property type="match status" value="1"/>
</dbReference>
<dbReference type="PANTHER" id="PTHR11537">
    <property type="entry name" value="VOLTAGE-GATED POTASSIUM CHANNEL"/>
    <property type="match status" value="1"/>
</dbReference>
<name>A0A8B8EYZ1_CRAVI</name>
<dbReference type="OrthoDB" id="10025005at2759"/>
<accession>A0A8B8EYZ1</accession>
<dbReference type="InterPro" id="IPR005821">
    <property type="entry name" value="Ion_trans_dom"/>
</dbReference>
<proteinExistence type="predicted"/>
<dbReference type="Gene3D" id="1.10.287.70">
    <property type="match status" value="1"/>
</dbReference>
<dbReference type="PANTHER" id="PTHR11537:SF254">
    <property type="entry name" value="POTASSIUM VOLTAGE-GATED CHANNEL PROTEIN SHAB"/>
    <property type="match status" value="1"/>
</dbReference>
<dbReference type="RefSeq" id="XP_022345152.1">
    <property type="nucleotide sequence ID" value="XM_022489444.1"/>
</dbReference>
<dbReference type="InterPro" id="IPR003974">
    <property type="entry name" value="K_chnl_volt-dep_Kv3"/>
</dbReference>
<dbReference type="CDD" id="cd18317">
    <property type="entry name" value="BTB_POZ_Kv"/>
    <property type="match status" value="1"/>
</dbReference>
<comment type="subcellular location">
    <subcellularLocation>
        <location evidence="1">Membrane</location>
        <topology evidence="1">Multi-pass membrane protein</topology>
    </subcellularLocation>
</comment>
<evidence type="ECO:0000256" key="12">
    <source>
        <dbReference type="SAM" id="Phobius"/>
    </source>
</evidence>
<keyword evidence="10 12" id="KW-0472">Membrane</keyword>
<evidence type="ECO:0000256" key="10">
    <source>
        <dbReference type="ARBA" id="ARBA00023136"/>
    </source>
</evidence>
<dbReference type="Gene3D" id="1.20.120.350">
    <property type="entry name" value="Voltage-gated potassium channels. Chain C"/>
    <property type="match status" value="1"/>
</dbReference>
<evidence type="ECO:0000259" key="13">
    <source>
        <dbReference type="SMART" id="SM00225"/>
    </source>
</evidence>
<keyword evidence="11" id="KW-0407">Ion channel</keyword>
<evidence type="ECO:0000256" key="7">
    <source>
        <dbReference type="ARBA" id="ARBA00022958"/>
    </source>
</evidence>
<keyword evidence="8 12" id="KW-1133">Transmembrane helix</keyword>
<evidence type="ECO:0000256" key="6">
    <source>
        <dbReference type="ARBA" id="ARBA00022882"/>
    </source>
</evidence>
<dbReference type="SUPFAM" id="SSF54695">
    <property type="entry name" value="POZ domain"/>
    <property type="match status" value="1"/>
</dbReference>
<organism evidence="14 15">
    <name type="scientific">Crassostrea virginica</name>
    <name type="common">Eastern oyster</name>
    <dbReference type="NCBI Taxonomy" id="6565"/>
    <lineage>
        <taxon>Eukaryota</taxon>
        <taxon>Metazoa</taxon>
        <taxon>Spiralia</taxon>
        <taxon>Lophotrochozoa</taxon>
        <taxon>Mollusca</taxon>
        <taxon>Bivalvia</taxon>
        <taxon>Autobranchia</taxon>
        <taxon>Pteriomorphia</taxon>
        <taxon>Ostreida</taxon>
        <taxon>Ostreoidea</taxon>
        <taxon>Ostreidae</taxon>
        <taxon>Crassostrea</taxon>
    </lineage>
</organism>
<dbReference type="InterPro" id="IPR028325">
    <property type="entry name" value="VG_K_chnl"/>
</dbReference>
<evidence type="ECO:0000256" key="11">
    <source>
        <dbReference type="ARBA" id="ARBA00023303"/>
    </source>
</evidence>
<dbReference type="InterPro" id="IPR011333">
    <property type="entry name" value="SKP1/BTB/POZ_sf"/>
</dbReference>
<feature type="transmembrane region" description="Helical" evidence="12">
    <location>
        <begin position="328"/>
        <end position="349"/>
    </location>
</feature>
<keyword evidence="2" id="KW-0813">Transport</keyword>